<comment type="similarity">
    <text evidence="1">Belongs to the ATP-dependent DNA ligase family.</text>
</comment>
<dbReference type="InterPro" id="IPR050191">
    <property type="entry name" value="ATP-dep_DNA_ligase"/>
</dbReference>
<reference evidence="6" key="1">
    <citation type="submission" date="2016-03" db="EMBL/GenBank/DDBJ databases">
        <authorList>
            <person name="Ploux O."/>
        </authorList>
    </citation>
    <scope>NUCLEOTIDE SEQUENCE</scope>
    <source>
        <strain evidence="6">UC10</strain>
    </source>
</reference>
<gene>
    <name evidence="6" type="ORF">MHPYR_430050</name>
</gene>
<evidence type="ECO:0000256" key="3">
    <source>
        <dbReference type="ARBA" id="ARBA00022598"/>
    </source>
</evidence>
<dbReference type="GO" id="GO:0006310">
    <property type="term" value="P:DNA recombination"/>
    <property type="evidence" value="ECO:0007669"/>
    <property type="project" value="InterPro"/>
</dbReference>
<dbReference type="GO" id="GO:0003910">
    <property type="term" value="F:DNA ligase (ATP) activity"/>
    <property type="evidence" value="ECO:0007669"/>
    <property type="project" value="UniProtKB-EC"/>
</dbReference>
<dbReference type="Gene3D" id="3.30.470.30">
    <property type="entry name" value="DNA ligase/mRNA capping enzyme"/>
    <property type="match status" value="1"/>
</dbReference>
<comment type="catalytic activity">
    <reaction evidence="4">
        <text>ATP + (deoxyribonucleotide)n-3'-hydroxyl + 5'-phospho-(deoxyribonucleotide)m = (deoxyribonucleotide)n+m + AMP + diphosphate.</text>
        <dbReference type="EC" id="6.5.1.1"/>
    </reaction>
</comment>
<dbReference type="SUPFAM" id="SSF50249">
    <property type="entry name" value="Nucleic acid-binding proteins"/>
    <property type="match status" value="1"/>
</dbReference>
<dbReference type="Pfam" id="PF04679">
    <property type="entry name" value="DNA_ligase_A_C"/>
    <property type="match status" value="1"/>
</dbReference>
<dbReference type="GO" id="GO:0006281">
    <property type="term" value="P:DNA repair"/>
    <property type="evidence" value="ECO:0007669"/>
    <property type="project" value="InterPro"/>
</dbReference>
<dbReference type="NCBIfam" id="TIGR02779">
    <property type="entry name" value="NHEJ_ligase_lig"/>
    <property type="match status" value="1"/>
</dbReference>
<evidence type="ECO:0000256" key="2">
    <source>
        <dbReference type="ARBA" id="ARBA00012727"/>
    </source>
</evidence>
<sequence>MAQAAAAVAETRLPTIGHGHNGEVTQPRADIRTPVPPAPMLATAGQPPVGEDWVVEPKFDGARCAARIGGGRAELFSRQANNLSTYFPDVVAGCSAHGHREAIFDGEIIVLDDRTRPNFQLLQRRLHTPRPARALQRSYPARLVVFDVLHLDGRDLTPLPYRDRRAILENLELGDLTSELATSPAWPGIDGRDVLQAMVDVGMEGVVCKAPGSPYSAGRRSRQWIKTPYRHSSTFVVGGYFPSGSESVGALLVGAHDPSGALTYCGTISVGFTERARRDLGLRLALLRQDTSPFRSTDHTVDDHRVRWVKPRVVGRVEFREFTGRLRHAAWKGMVDDVDAATVGLPVHP</sequence>
<name>A0A1Y5PMT6_9MYCO</name>
<evidence type="ECO:0000256" key="1">
    <source>
        <dbReference type="ARBA" id="ARBA00007572"/>
    </source>
</evidence>
<dbReference type="GO" id="GO:0005524">
    <property type="term" value="F:ATP binding"/>
    <property type="evidence" value="ECO:0007669"/>
    <property type="project" value="InterPro"/>
</dbReference>
<protein>
    <recommendedName>
        <fullName evidence="2">DNA ligase (ATP)</fullName>
        <ecNumber evidence="2">6.5.1.1</ecNumber>
    </recommendedName>
</protein>
<organism evidence="6">
    <name type="scientific">uncultured Mycobacterium sp</name>
    <dbReference type="NCBI Taxonomy" id="171292"/>
    <lineage>
        <taxon>Bacteria</taxon>
        <taxon>Bacillati</taxon>
        <taxon>Actinomycetota</taxon>
        <taxon>Actinomycetes</taxon>
        <taxon>Mycobacteriales</taxon>
        <taxon>Mycobacteriaceae</taxon>
        <taxon>Mycobacterium</taxon>
        <taxon>environmental samples</taxon>
    </lineage>
</organism>
<dbReference type="Pfam" id="PF01068">
    <property type="entry name" value="DNA_ligase_A_M"/>
    <property type="match status" value="1"/>
</dbReference>
<dbReference type="AlphaFoldDB" id="A0A1Y5PMT6"/>
<dbReference type="PROSITE" id="PS50160">
    <property type="entry name" value="DNA_LIGASE_A3"/>
    <property type="match status" value="1"/>
</dbReference>
<dbReference type="Gene3D" id="2.40.50.140">
    <property type="entry name" value="Nucleic acid-binding proteins"/>
    <property type="match status" value="1"/>
</dbReference>
<dbReference type="InterPro" id="IPR012309">
    <property type="entry name" value="DNA_ligase_ATP-dep_C"/>
</dbReference>
<dbReference type="EMBL" id="FLQS01000038">
    <property type="protein sequence ID" value="SBS77461.1"/>
    <property type="molecule type" value="Genomic_DNA"/>
</dbReference>
<proteinExistence type="inferred from homology"/>
<dbReference type="EC" id="6.5.1.1" evidence="2"/>
<accession>A0A1Y5PMT6</accession>
<dbReference type="CDD" id="cd07971">
    <property type="entry name" value="OBF_DNA_ligase_LigD"/>
    <property type="match status" value="1"/>
</dbReference>
<dbReference type="InterPro" id="IPR012310">
    <property type="entry name" value="DNA_ligase_ATP-dep_cent"/>
</dbReference>
<dbReference type="InterPro" id="IPR012340">
    <property type="entry name" value="NA-bd_OB-fold"/>
</dbReference>
<feature type="domain" description="ATP-dependent DNA ligase family profile" evidence="5">
    <location>
        <begin position="134"/>
        <end position="260"/>
    </location>
</feature>
<dbReference type="PANTHER" id="PTHR45674">
    <property type="entry name" value="DNA LIGASE 1/3 FAMILY MEMBER"/>
    <property type="match status" value="1"/>
</dbReference>
<evidence type="ECO:0000256" key="4">
    <source>
        <dbReference type="ARBA" id="ARBA00034003"/>
    </source>
</evidence>
<dbReference type="InterPro" id="IPR014146">
    <property type="entry name" value="LigD_ligase_dom"/>
</dbReference>
<evidence type="ECO:0000259" key="5">
    <source>
        <dbReference type="PROSITE" id="PS50160"/>
    </source>
</evidence>
<dbReference type="Gene3D" id="3.30.1490.70">
    <property type="match status" value="1"/>
</dbReference>
<keyword evidence="3 6" id="KW-0436">Ligase</keyword>
<dbReference type="PANTHER" id="PTHR45674:SF4">
    <property type="entry name" value="DNA LIGASE 1"/>
    <property type="match status" value="1"/>
</dbReference>
<dbReference type="CDD" id="cd07906">
    <property type="entry name" value="Adenylation_DNA_ligase_LigD_LigC"/>
    <property type="match status" value="1"/>
</dbReference>
<evidence type="ECO:0000313" key="6">
    <source>
        <dbReference type="EMBL" id="SBS77461.1"/>
    </source>
</evidence>
<dbReference type="SUPFAM" id="SSF56091">
    <property type="entry name" value="DNA ligase/mRNA capping enzyme, catalytic domain"/>
    <property type="match status" value="1"/>
</dbReference>